<accession>A0A255EEM6</accession>
<evidence type="ECO:0000313" key="3">
    <source>
        <dbReference type="Proteomes" id="UP000216533"/>
    </source>
</evidence>
<feature type="region of interest" description="Disordered" evidence="1">
    <location>
        <begin position="64"/>
        <end position="121"/>
    </location>
</feature>
<proteinExistence type="predicted"/>
<organism evidence="2 3">
    <name type="scientific">Parenemella sanctibonifatiensis</name>
    <dbReference type="NCBI Taxonomy" id="2016505"/>
    <lineage>
        <taxon>Bacteria</taxon>
        <taxon>Bacillati</taxon>
        <taxon>Actinomycetota</taxon>
        <taxon>Actinomycetes</taxon>
        <taxon>Propionibacteriales</taxon>
        <taxon>Propionibacteriaceae</taxon>
        <taxon>Parenemella</taxon>
    </lineage>
</organism>
<evidence type="ECO:0000313" key="2">
    <source>
        <dbReference type="EMBL" id="OYN89994.1"/>
    </source>
</evidence>
<reference evidence="2 3" key="1">
    <citation type="submission" date="2017-07" db="EMBL/GenBank/DDBJ databases">
        <title>Draft whole genome sequences of clinical Proprionibacteriaceae strains.</title>
        <authorList>
            <person name="Bernier A.-M."/>
            <person name="Bernard K."/>
            <person name="Domingo M.-C."/>
        </authorList>
    </citation>
    <scope>NUCLEOTIDE SEQUENCE [LARGE SCALE GENOMIC DNA]</scope>
    <source>
        <strain evidence="2 3">NML 160184</strain>
    </source>
</reference>
<name>A0A255EEM6_9ACTN</name>
<gene>
    <name evidence="2" type="ORF">CGZ92_01780</name>
</gene>
<evidence type="ECO:0000256" key="1">
    <source>
        <dbReference type="SAM" id="MobiDB-lite"/>
    </source>
</evidence>
<dbReference type="AlphaFoldDB" id="A0A255EEM6"/>
<sequence>MVNGAPLGASSAGVDAGGLLGLGAGDGPVEDGPVEVGVAELAGPADGVALGWEVVTSGLVGSTGSVGVPPSQPAMPQTKARAASAVPRRRAGATESITMDERYPGSRRRGRNGSHARRAPP</sequence>
<comment type="caution">
    <text evidence="2">The sequence shown here is derived from an EMBL/GenBank/DDBJ whole genome shotgun (WGS) entry which is preliminary data.</text>
</comment>
<protein>
    <submittedName>
        <fullName evidence="2">Uncharacterized protein</fullName>
    </submittedName>
</protein>
<feature type="compositionally biased region" description="Basic residues" evidence="1">
    <location>
        <begin position="105"/>
        <end position="121"/>
    </location>
</feature>
<dbReference type="EMBL" id="NMVI01000007">
    <property type="protein sequence ID" value="OYN89994.1"/>
    <property type="molecule type" value="Genomic_DNA"/>
</dbReference>
<dbReference type="Proteomes" id="UP000216533">
    <property type="component" value="Unassembled WGS sequence"/>
</dbReference>